<feature type="region of interest" description="Disordered" evidence="1">
    <location>
        <begin position="1"/>
        <end position="26"/>
    </location>
</feature>
<dbReference type="AlphaFoldDB" id="A0A7S4A648"/>
<protein>
    <recommendedName>
        <fullName evidence="5">YHS domain-containing protein</fullName>
    </recommendedName>
</protein>
<keyword evidence="4" id="KW-1185">Reference proteome</keyword>
<reference evidence="2" key="1">
    <citation type="submission" date="2021-01" db="EMBL/GenBank/DDBJ databases">
        <authorList>
            <person name="Corre E."/>
            <person name="Pelletier E."/>
            <person name="Niang G."/>
            <person name="Scheremetjew M."/>
            <person name="Finn R."/>
            <person name="Kale V."/>
            <person name="Holt S."/>
            <person name="Cochrane G."/>
            <person name="Meng A."/>
            <person name="Brown T."/>
            <person name="Cohen L."/>
        </authorList>
    </citation>
    <scope>NUCLEOTIDE SEQUENCE</scope>
    <source>
        <strain evidence="2">CCMP1756</strain>
    </source>
</reference>
<evidence type="ECO:0008006" key="5">
    <source>
        <dbReference type="Google" id="ProtNLM"/>
    </source>
</evidence>
<accession>A0A7S4A648</accession>
<evidence type="ECO:0000313" key="2">
    <source>
        <dbReference type="EMBL" id="CAE0704850.1"/>
    </source>
</evidence>
<sequence length="267" mass="29031">MEATGLEMEAEPITYGSIPSEAEAPQKRRRRAPYAVVGGCLGLAAVAGVASTKTRTSLAVNDYPHPHASAPSHGCAMIDDVLSTCNRDAGDDLPLLQGMDVMSYFDAASGLIDEPLRGTSEFSYNYQGNLLYFSSEKNMNTFSYDPTKYMPSGGGYCPLAMSGLDPALSWVCTSVSPVDPLSYEVDTQGRLWLYREPSALYSMAEVYEDWLASEVGGVSPYSQAQANWANLVAQRTGTGELYPPTMMNKNTKECMDLYGLLKSDQDR</sequence>
<evidence type="ECO:0000313" key="4">
    <source>
        <dbReference type="Proteomes" id="UP000789595"/>
    </source>
</evidence>
<evidence type="ECO:0000313" key="3">
    <source>
        <dbReference type="EMBL" id="CAH0373407.1"/>
    </source>
</evidence>
<dbReference type="EMBL" id="CAKKNE010000004">
    <property type="protein sequence ID" value="CAH0373407.1"/>
    <property type="molecule type" value="Genomic_DNA"/>
</dbReference>
<reference evidence="3" key="2">
    <citation type="submission" date="2021-11" db="EMBL/GenBank/DDBJ databases">
        <authorList>
            <consortium name="Genoscope - CEA"/>
            <person name="William W."/>
        </authorList>
    </citation>
    <scope>NUCLEOTIDE SEQUENCE</scope>
</reference>
<dbReference type="Proteomes" id="UP000789595">
    <property type="component" value="Unassembled WGS sequence"/>
</dbReference>
<proteinExistence type="predicted"/>
<name>A0A7S4A648_9STRA</name>
<evidence type="ECO:0000256" key="1">
    <source>
        <dbReference type="SAM" id="MobiDB-lite"/>
    </source>
</evidence>
<dbReference type="EMBL" id="HBIW01023556">
    <property type="protein sequence ID" value="CAE0704850.1"/>
    <property type="molecule type" value="Transcribed_RNA"/>
</dbReference>
<gene>
    <name evidence="2" type="ORF">PCAL00307_LOCUS20298</name>
    <name evidence="3" type="ORF">PECAL_4P05990</name>
</gene>
<organism evidence="2">
    <name type="scientific">Pelagomonas calceolata</name>
    <dbReference type="NCBI Taxonomy" id="35677"/>
    <lineage>
        <taxon>Eukaryota</taxon>
        <taxon>Sar</taxon>
        <taxon>Stramenopiles</taxon>
        <taxon>Ochrophyta</taxon>
        <taxon>Pelagophyceae</taxon>
        <taxon>Pelagomonadales</taxon>
        <taxon>Pelagomonadaceae</taxon>
        <taxon>Pelagomonas</taxon>
    </lineage>
</organism>